<sequence length="87" mass="10389">MTSYEFEKAAKNAVIKVLNENINISELDLVWFAHELGYKKCTIWGQPMGDRYAEVTYNRDKDEMYVDIYKKISNTKIQRKEFDIEAW</sequence>
<dbReference type="RefSeq" id="WP_117969180.1">
    <property type="nucleotide sequence ID" value="NZ_CATWJF010000015.1"/>
</dbReference>
<dbReference type="Pfam" id="PF19791">
    <property type="entry name" value="DUF6275"/>
    <property type="match status" value="1"/>
</dbReference>
<protein>
    <recommendedName>
        <fullName evidence="3">Phage protein</fullName>
    </recommendedName>
</protein>
<comment type="caution">
    <text evidence="1">The sequence shown here is derived from an EMBL/GenBank/DDBJ whole genome shotgun (WGS) entry which is preliminary data.</text>
</comment>
<dbReference type="AlphaFoldDB" id="A0A413RCW4"/>
<dbReference type="InterPro" id="IPR046242">
    <property type="entry name" value="DUF6275"/>
</dbReference>
<evidence type="ECO:0008006" key="3">
    <source>
        <dbReference type="Google" id="ProtNLM"/>
    </source>
</evidence>
<keyword evidence="2" id="KW-1185">Reference proteome</keyword>
<name>A0A413RCW4_9FIRM</name>
<dbReference type="EMBL" id="QSFD01000001">
    <property type="protein sequence ID" value="RHA20613.1"/>
    <property type="molecule type" value="Genomic_DNA"/>
</dbReference>
<evidence type="ECO:0000313" key="2">
    <source>
        <dbReference type="Proteomes" id="UP000284779"/>
    </source>
</evidence>
<gene>
    <name evidence="1" type="ORF">DW944_00140</name>
</gene>
<proteinExistence type="predicted"/>
<dbReference type="Proteomes" id="UP000284779">
    <property type="component" value="Unassembled WGS sequence"/>
</dbReference>
<reference evidence="1 2" key="1">
    <citation type="submission" date="2018-08" db="EMBL/GenBank/DDBJ databases">
        <title>A genome reference for cultivated species of the human gut microbiota.</title>
        <authorList>
            <person name="Zou Y."/>
            <person name="Xue W."/>
            <person name="Luo G."/>
        </authorList>
    </citation>
    <scope>NUCLEOTIDE SEQUENCE [LARGE SCALE GENOMIC DNA]</scope>
    <source>
        <strain evidence="1 2">AM44-11BH</strain>
    </source>
</reference>
<organism evidence="1 2">
    <name type="scientific">Eubacterium ventriosum</name>
    <dbReference type="NCBI Taxonomy" id="39496"/>
    <lineage>
        <taxon>Bacteria</taxon>
        <taxon>Bacillati</taxon>
        <taxon>Bacillota</taxon>
        <taxon>Clostridia</taxon>
        <taxon>Eubacteriales</taxon>
        <taxon>Eubacteriaceae</taxon>
        <taxon>Eubacterium</taxon>
    </lineage>
</organism>
<evidence type="ECO:0000313" key="1">
    <source>
        <dbReference type="EMBL" id="RHA20613.1"/>
    </source>
</evidence>
<accession>A0A413RCW4</accession>